<feature type="compositionally biased region" description="Polar residues" evidence="2">
    <location>
        <begin position="107"/>
        <end position="120"/>
    </location>
</feature>
<gene>
    <name evidence="3" type="ORF">RJ639_006020</name>
</gene>
<feature type="region of interest" description="Disordered" evidence="2">
    <location>
        <begin position="1"/>
        <end position="31"/>
    </location>
</feature>
<evidence type="ECO:0000256" key="2">
    <source>
        <dbReference type="SAM" id="MobiDB-lite"/>
    </source>
</evidence>
<dbReference type="Pfam" id="PF03760">
    <property type="entry name" value="LEA_1"/>
    <property type="match status" value="1"/>
</dbReference>
<keyword evidence="4" id="KW-1185">Reference proteome</keyword>
<evidence type="ECO:0000313" key="3">
    <source>
        <dbReference type="EMBL" id="KAK3016631.1"/>
    </source>
</evidence>
<dbReference type="Proteomes" id="UP001188597">
    <property type="component" value="Unassembled WGS sequence"/>
</dbReference>
<name>A0AA88VW78_9ASTE</name>
<protein>
    <submittedName>
        <fullName evidence="3">Uncharacterized protein</fullName>
    </submittedName>
</protein>
<organism evidence="3 4">
    <name type="scientific">Escallonia herrerae</name>
    <dbReference type="NCBI Taxonomy" id="1293975"/>
    <lineage>
        <taxon>Eukaryota</taxon>
        <taxon>Viridiplantae</taxon>
        <taxon>Streptophyta</taxon>
        <taxon>Embryophyta</taxon>
        <taxon>Tracheophyta</taxon>
        <taxon>Spermatophyta</taxon>
        <taxon>Magnoliopsida</taxon>
        <taxon>eudicotyledons</taxon>
        <taxon>Gunneridae</taxon>
        <taxon>Pentapetalae</taxon>
        <taxon>asterids</taxon>
        <taxon>campanulids</taxon>
        <taxon>Escalloniales</taxon>
        <taxon>Escalloniaceae</taxon>
        <taxon>Escallonia</taxon>
    </lineage>
</organism>
<evidence type="ECO:0000313" key="4">
    <source>
        <dbReference type="Proteomes" id="UP001188597"/>
    </source>
</evidence>
<comment type="similarity">
    <text evidence="1">Belongs to the LEA type 1 family.</text>
</comment>
<dbReference type="EMBL" id="JAVXUP010001055">
    <property type="protein sequence ID" value="KAK3016631.1"/>
    <property type="molecule type" value="Genomic_DNA"/>
</dbReference>
<feature type="compositionally biased region" description="Basic and acidic residues" evidence="2">
    <location>
        <begin position="17"/>
        <end position="31"/>
    </location>
</feature>
<evidence type="ECO:0000256" key="1">
    <source>
        <dbReference type="ARBA" id="ARBA00010975"/>
    </source>
</evidence>
<dbReference type="PANTHER" id="PTHR33493">
    <property type="entry name" value="LATE EMBRYOGENESIS ABUNDANT PROTEIN 6-RELATED"/>
    <property type="match status" value="1"/>
</dbReference>
<dbReference type="GO" id="GO:0009793">
    <property type="term" value="P:embryo development ending in seed dormancy"/>
    <property type="evidence" value="ECO:0007669"/>
    <property type="project" value="InterPro"/>
</dbReference>
<dbReference type="InterPro" id="IPR005513">
    <property type="entry name" value="LEA_1"/>
</dbReference>
<reference evidence="3" key="1">
    <citation type="submission" date="2022-12" db="EMBL/GenBank/DDBJ databases">
        <title>Draft genome assemblies for two species of Escallonia (Escalloniales).</title>
        <authorList>
            <person name="Chanderbali A."/>
            <person name="Dervinis C."/>
            <person name="Anghel I."/>
            <person name="Soltis D."/>
            <person name="Soltis P."/>
            <person name="Zapata F."/>
        </authorList>
    </citation>
    <scope>NUCLEOTIDE SEQUENCE</scope>
    <source>
        <strain evidence="3">UCBG64.0493</strain>
        <tissue evidence="3">Leaf</tissue>
    </source>
</reference>
<comment type="caution">
    <text evidence="3">The sequence shown here is derived from an EMBL/GenBank/DDBJ whole genome shotgun (WGS) entry which is preliminary data.</text>
</comment>
<sequence length="120" mass="13047">MQTIKEKFNDMSAMRKAKAEAKEEEKGEKDLAKARVEVAHEVRLAREAEAAMDLHVNKAADKVAQQEGKHSPDTTDQIYASGTDDRHRTSDQNDLYGSNAGGGGGPTNITSTAPPSNKYM</sequence>
<dbReference type="AlphaFoldDB" id="A0AA88VW78"/>
<proteinExistence type="inferred from homology"/>
<feature type="region of interest" description="Disordered" evidence="2">
    <location>
        <begin position="57"/>
        <end position="120"/>
    </location>
</feature>
<accession>A0AA88VW78</accession>
<dbReference type="PANTHER" id="PTHR33493:SF3">
    <property type="entry name" value="LATE EMBRYOGENESIS ABUNDANT PROTEIN, LEA_1 SUBGROUP"/>
    <property type="match status" value="1"/>
</dbReference>